<dbReference type="InterPro" id="IPR045597">
    <property type="entry name" value="DUF6458"/>
</dbReference>
<evidence type="ECO:0000313" key="3">
    <source>
        <dbReference type="EMBL" id="OHV28089.1"/>
    </source>
</evidence>
<dbReference type="Pfam" id="PF20059">
    <property type="entry name" value="DUF6458"/>
    <property type="match status" value="1"/>
</dbReference>
<keyword evidence="1" id="KW-1133">Transmembrane helix</keyword>
<dbReference type="EMBL" id="MAXA01000214">
    <property type="protein sequence ID" value="OHV28089.1"/>
    <property type="molecule type" value="Genomic_DNA"/>
</dbReference>
<dbReference type="OrthoDB" id="3218529at2"/>
<feature type="domain" description="DUF6458" evidence="2">
    <location>
        <begin position="1"/>
        <end position="58"/>
    </location>
</feature>
<organism evidence="3 4">
    <name type="scientific">Parafrankia soli</name>
    <dbReference type="NCBI Taxonomy" id="2599596"/>
    <lineage>
        <taxon>Bacteria</taxon>
        <taxon>Bacillati</taxon>
        <taxon>Actinomycetota</taxon>
        <taxon>Actinomycetes</taxon>
        <taxon>Frankiales</taxon>
        <taxon>Frankiaceae</taxon>
        <taxon>Parafrankia</taxon>
    </lineage>
</organism>
<dbReference type="AlphaFoldDB" id="A0A1S1Q3D9"/>
<comment type="caution">
    <text evidence="3">The sequence shown here is derived from an EMBL/GenBank/DDBJ whole genome shotgun (WGS) entry which is preliminary data.</text>
</comment>
<name>A0A1S1Q3D9_9ACTN</name>
<dbReference type="Proteomes" id="UP000179769">
    <property type="component" value="Unassembled WGS sequence"/>
</dbReference>
<gene>
    <name evidence="3" type="ORF">BBK14_18315</name>
</gene>
<keyword evidence="1" id="KW-0812">Transmembrane</keyword>
<accession>A0A1S1Q3D9</accession>
<proteinExistence type="predicted"/>
<protein>
    <recommendedName>
        <fullName evidence="2">DUF6458 domain-containing protein</fullName>
    </recommendedName>
</protein>
<evidence type="ECO:0000313" key="4">
    <source>
        <dbReference type="Proteomes" id="UP000179769"/>
    </source>
</evidence>
<evidence type="ECO:0000259" key="2">
    <source>
        <dbReference type="Pfam" id="PF20059"/>
    </source>
</evidence>
<dbReference type="RefSeq" id="WP_071063968.1">
    <property type="nucleotide sequence ID" value="NZ_JBFLUH010000002.1"/>
</dbReference>
<evidence type="ECO:0000256" key="1">
    <source>
        <dbReference type="SAM" id="Phobius"/>
    </source>
</evidence>
<keyword evidence="4" id="KW-1185">Reference proteome</keyword>
<reference evidence="4" key="1">
    <citation type="submission" date="2016-07" db="EMBL/GenBank/DDBJ databases">
        <title>Frankia sp. NRRL B-16219 Genome sequencing.</title>
        <authorList>
            <person name="Ghodhbane-Gtari F."/>
            <person name="Swanson E."/>
            <person name="Gueddou A."/>
            <person name="Louati M."/>
            <person name="Nouioui I."/>
            <person name="Hezbri K."/>
            <person name="Abebe-Akele F."/>
            <person name="Simpson S."/>
            <person name="Morris K."/>
            <person name="Thomas K."/>
            <person name="Gtari M."/>
            <person name="Tisa L.S."/>
        </authorList>
    </citation>
    <scope>NUCLEOTIDE SEQUENCE [LARGE SCALE GENOMIC DNA]</scope>
    <source>
        <strain evidence="4">NRRL B-16219</strain>
    </source>
</reference>
<keyword evidence="1" id="KW-0472">Membrane</keyword>
<feature type="transmembrane region" description="Helical" evidence="1">
    <location>
        <begin position="29"/>
        <end position="52"/>
    </location>
</feature>
<sequence length="110" mass="11689">MGIGAGVFLMALGAILTFAVDVTISGLDIAVVGIILMLAGAVGLVLELAVFAPRRRRALVTRSDVDVYPEAGAYEEPPAQALRVHRRTTRQVDVPADYDVDGRAGYPPVR</sequence>